<organism evidence="2 3">
    <name type="scientific">Bacteroides intestinalis</name>
    <dbReference type="NCBI Taxonomy" id="329854"/>
    <lineage>
        <taxon>Bacteria</taxon>
        <taxon>Pseudomonadati</taxon>
        <taxon>Bacteroidota</taxon>
        <taxon>Bacteroidia</taxon>
        <taxon>Bacteroidales</taxon>
        <taxon>Bacteroidaceae</taxon>
        <taxon>Bacteroides</taxon>
    </lineage>
</organism>
<dbReference type="CDD" id="cd00161">
    <property type="entry name" value="beta-trefoil_Ricin-like"/>
    <property type="match status" value="2"/>
</dbReference>
<dbReference type="InterPro" id="IPR035992">
    <property type="entry name" value="Ricin_B-like_lectins"/>
</dbReference>
<feature type="domain" description="Ricin B lectin" evidence="1">
    <location>
        <begin position="394"/>
        <end position="477"/>
    </location>
</feature>
<dbReference type="SUPFAM" id="SSF49899">
    <property type="entry name" value="Concanavalin A-like lectins/glucanases"/>
    <property type="match status" value="1"/>
</dbReference>
<comment type="caution">
    <text evidence="2">The sequence shown here is derived from an EMBL/GenBank/DDBJ whole genome shotgun (WGS) entry which is preliminary data.</text>
</comment>
<dbReference type="SUPFAM" id="SSF50370">
    <property type="entry name" value="Ricin B-like lectins"/>
    <property type="match status" value="3"/>
</dbReference>
<evidence type="ECO:0000313" key="3">
    <source>
        <dbReference type="Proteomes" id="UP000286003"/>
    </source>
</evidence>
<sequence length="815" mass="92093">MKTKFNKNRNMIIFAICLLFVCIGKVTSQVIVLPPSIHLAFDTSNPAYETISGNSGTLTGTFSMSKDRFGNEARSVWFLQQGSGIRLAGFNINTVHTVSVWYYNTHPFVIPSGPDPFEPTDVNTEFYNWTDRQNRVLKGLGRKRATIGFNRFIPKPGGETVPWYLWAYKPAQFDQVGWYHIFVVHGMYYTRLVMYKPDSTKAYSYIWMGDQGFPTNKYLYVGGFDNYYPVNGALDDFKVYNAEFTDAQIDFQHTAAYPKDTYVRILNKNSGKCALVNNAELGNLSLIVQGSTGIGNDEWKLSFSGANECKIQNLHSGRFIVVKDASTEVGADIVQYDEKGTDNEFWILDYSDDDTKYFRLKNRKSGKYLGVFQNSKLDNYKLVQVNGEENSVYWTFLQSYPNEKSMLETGIYRVKNKKSGLYLTILNRSSETGAPLVQHSRFDSDDSNVGADTWFLEPAKNDRNAYSLQNPISGYYMSSGLYEIDGSDIWQRLAWYSGENDWQFISTGVPGEYRLRNAASYYYAVVKNASTEEDAHVIKYHSGSGDNEIWTLERVYYSDPPLSQSNYTVRNLNSLKLMVVKDASTADNAKVVQYSTGTKNSEWEILPAPFGLVQLRNKNSQKYLVVKNASLELGEELVQHEASSFNSYWKITKEFYTDSGVKDVVYTLKNLRSGLYAVVKDASTIDGASVIQYDSGEKNMLWVFSDQLSGPSHRTSDLKQTRIAADLNQPTVMVDCKNDIILLDYPFESSTELIVRIMDLTGGLVYEGKRNADGGNNVVTISQFNSALNANQFYVVSIHSTDGKVNCSVKTIMSK</sequence>
<dbReference type="Gene3D" id="2.80.10.50">
    <property type="match status" value="4"/>
</dbReference>
<dbReference type="InterPro" id="IPR000772">
    <property type="entry name" value="Ricin_B_lectin"/>
</dbReference>
<gene>
    <name evidence="2" type="ORF">DWZ32_04720</name>
</gene>
<dbReference type="Proteomes" id="UP000286003">
    <property type="component" value="Unassembled WGS sequence"/>
</dbReference>
<dbReference type="EMBL" id="QRQM01000004">
    <property type="protein sequence ID" value="RHN09114.1"/>
    <property type="molecule type" value="Genomic_DNA"/>
</dbReference>
<feature type="domain" description="Ricin B lectin" evidence="1">
    <location>
        <begin position="296"/>
        <end position="384"/>
    </location>
</feature>
<accession>A0AB37MG80</accession>
<name>A0AB37MG80_9BACE</name>
<dbReference type="RefSeq" id="WP_118476907.1">
    <property type="nucleotide sequence ID" value="NZ_JAQCXL010000015.1"/>
</dbReference>
<dbReference type="Gene3D" id="2.60.120.200">
    <property type="match status" value="1"/>
</dbReference>
<evidence type="ECO:0000259" key="1">
    <source>
        <dbReference type="Pfam" id="PF14200"/>
    </source>
</evidence>
<dbReference type="AlphaFoldDB" id="A0AB37MG80"/>
<evidence type="ECO:0000313" key="2">
    <source>
        <dbReference type="EMBL" id="RHN09114.1"/>
    </source>
</evidence>
<feature type="domain" description="Ricin B lectin" evidence="1">
    <location>
        <begin position="501"/>
        <end position="594"/>
    </location>
</feature>
<reference evidence="2 3" key="1">
    <citation type="submission" date="2018-08" db="EMBL/GenBank/DDBJ databases">
        <title>A genome reference for cultivated species of the human gut microbiota.</title>
        <authorList>
            <person name="Zou Y."/>
            <person name="Xue W."/>
            <person name="Luo G."/>
        </authorList>
    </citation>
    <scope>NUCLEOTIDE SEQUENCE [LARGE SCALE GENOMIC DNA]</scope>
    <source>
        <strain evidence="2 3">AF31-23</strain>
    </source>
</reference>
<dbReference type="Pfam" id="PF14200">
    <property type="entry name" value="RicinB_lectin_2"/>
    <property type="match status" value="3"/>
</dbReference>
<dbReference type="PROSITE" id="PS50231">
    <property type="entry name" value="RICIN_B_LECTIN"/>
    <property type="match status" value="1"/>
</dbReference>
<proteinExistence type="predicted"/>
<protein>
    <recommendedName>
        <fullName evidence="1">Ricin B lectin domain-containing protein</fullName>
    </recommendedName>
</protein>
<dbReference type="GO" id="GO:0005975">
    <property type="term" value="P:carbohydrate metabolic process"/>
    <property type="evidence" value="ECO:0007669"/>
    <property type="project" value="UniProtKB-ARBA"/>
</dbReference>
<dbReference type="InterPro" id="IPR013320">
    <property type="entry name" value="ConA-like_dom_sf"/>
</dbReference>
<dbReference type="GO" id="GO:0004553">
    <property type="term" value="F:hydrolase activity, hydrolyzing O-glycosyl compounds"/>
    <property type="evidence" value="ECO:0007669"/>
    <property type="project" value="UniProtKB-ARBA"/>
</dbReference>